<comment type="similarity">
    <text evidence="1">Belongs to the DprA/Smf family.</text>
</comment>
<dbReference type="NCBIfam" id="TIGR00732">
    <property type="entry name" value="dprA"/>
    <property type="match status" value="1"/>
</dbReference>
<feature type="domain" description="Smf/DprA SLOG" evidence="2">
    <location>
        <begin position="51"/>
        <end position="255"/>
    </location>
</feature>
<dbReference type="AlphaFoldDB" id="A0A432ZTC5"/>
<dbReference type="InterPro" id="IPR003488">
    <property type="entry name" value="DprA"/>
</dbReference>
<reference evidence="4 5" key="1">
    <citation type="journal article" date="2011" name="Front. Microbiol.">
        <title>Genomic signatures of strain selection and enhancement in Bacillus atrophaeus var. globigii, a historical biowarfare simulant.</title>
        <authorList>
            <person name="Gibbons H.S."/>
            <person name="Broomall S.M."/>
            <person name="McNew L.A."/>
            <person name="Daligault H."/>
            <person name="Chapman C."/>
            <person name="Bruce D."/>
            <person name="Karavis M."/>
            <person name="Krepps M."/>
            <person name="McGregor P.A."/>
            <person name="Hong C."/>
            <person name="Park K.H."/>
            <person name="Akmal A."/>
            <person name="Feldman A."/>
            <person name="Lin J.S."/>
            <person name="Chang W.E."/>
            <person name="Higgs B.W."/>
            <person name="Demirev P."/>
            <person name="Lindquist J."/>
            <person name="Liem A."/>
            <person name="Fochler E."/>
            <person name="Read T.D."/>
            <person name="Tapia R."/>
            <person name="Johnson S."/>
            <person name="Bishop-Lilly K.A."/>
            <person name="Detter C."/>
            <person name="Han C."/>
            <person name="Sozhamannan S."/>
            <person name="Rosenzweig C.N."/>
            <person name="Skowronski E.W."/>
        </authorList>
    </citation>
    <scope>NUCLEOTIDE SEQUENCE [LARGE SCALE GENOMIC DNA]</scope>
    <source>
        <strain evidence="4 5">CC-PW-9</strain>
    </source>
</reference>
<organism evidence="4 5">
    <name type="scientific">Idiomarina tyrosinivorans</name>
    <dbReference type="NCBI Taxonomy" id="1445662"/>
    <lineage>
        <taxon>Bacteria</taxon>
        <taxon>Pseudomonadati</taxon>
        <taxon>Pseudomonadota</taxon>
        <taxon>Gammaproteobacteria</taxon>
        <taxon>Alteromonadales</taxon>
        <taxon>Idiomarinaceae</taxon>
        <taxon>Idiomarina</taxon>
    </lineage>
</organism>
<dbReference type="Proteomes" id="UP000287996">
    <property type="component" value="Unassembled WGS sequence"/>
</dbReference>
<dbReference type="Pfam" id="PF02481">
    <property type="entry name" value="DNA_processg_A"/>
    <property type="match status" value="1"/>
</dbReference>
<dbReference type="OrthoDB" id="9785707at2"/>
<name>A0A432ZTC5_9GAMM</name>
<protein>
    <submittedName>
        <fullName evidence="4">DNA-protecting protein DprA</fullName>
    </submittedName>
</protein>
<evidence type="ECO:0000313" key="5">
    <source>
        <dbReference type="Proteomes" id="UP000287996"/>
    </source>
</evidence>
<keyword evidence="5" id="KW-1185">Reference proteome</keyword>
<dbReference type="Gene3D" id="1.10.10.10">
    <property type="entry name" value="Winged helix-like DNA-binding domain superfamily/Winged helix DNA-binding domain"/>
    <property type="match status" value="1"/>
</dbReference>
<dbReference type="PANTHER" id="PTHR43022:SF1">
    <property type="entry name" value="PROTEIN SMF"/>
    <property type="match status" value="1"/>
</dbReference>
<dbReference type="PANTHER" id="PTHR43022">
    <property type="entry name" value="PROTEIN SMF"/>
    <property type="match status" value="1"/>
</dbReference>
<accession>A0A432ZTC5</accession>
<dbReference type="InterPro" id="IPR057666">
    <property type="entry name" value="DrpA_SLOG"/>
</dbReference>
<dbReference type="Pfam" id="PF17782">
    <property type="entry name" value="WHD_DprA"/>
    <property type="match status" value="1"/>
</dbReference>
<dbReference type="EMBL" id="PIQH01000002">
    <property type="protein sequence ID" value="RUO81184.1"/>
    <property type="molecule type" value="Genomic_DNA"/>
</dbReference>
<proteinExistence type="inferred from homology"/>
<feature type="domain" description="DprA winged helix" evidence="3">
    <location>
        <begin position="283"/>
        <end position="327"/>
    </location>
</feature>
<evidence type="ECO:0000313" key="4">
    <source>
        <dbReference type="EMBL" id="RUO81184.1"/>
    </source>
</evidence>
<dbReference type="InterPro" id="IPR036388">
    <property type="entry name" value="WH-like_DNA-bd_sf"/>
</dbReference>
<dbReference type="GO" id="GO:0009294">
    <property type="term" value="P:DNA-mediated transformation"/>
    <property type="evidence" value="ECO:0007669"/>
    <property type="project" value="InterPro"/>
</dbReference>
<evidence type="ECO:0000259" key="2">
    <source>
        <dbReference type="Pfam" id="PF02481"/>
    </source>
</evidence>
<evidence type="ECO:0000259" key="3">
    <source>
        <dbReference type="Pfam" id="PF17782"/>
    </source>
</evidence>
<dbReference type="InterPro" id="IPR041614">
    <property type="entry name" value="DprA_WH"/>
</dbReference>
<evidence type="ECO:0000256" key="1">
    <source>
        <dbReference type="ARBA" id="ARBA00006525"/>
    </source>
</evidence>
<dbReference type="Gene3D" id="3.40.50.450">
    <property type="match status" value="1"/>
</dbReference>
<sequence length="334" mass="36412">MMASATVKKHAQQCTSWDHVRTRFALSGVAIKSDWCDRVQRWQAEPQQGVIDYFSADYPECLKQLSQPPWLLFYIGRKELLNSVQIAIVGSRNATIDGRNTANWLAAKIAAQKVTITSGLATGIDTAAHQGALAAGNSIAVLGCGPDIYYPKRNRGLQQQLAQQGLVISEFVPGTGAQSDQFPRRNRIISCLATGVVVVEAKRRSGSLLTARYALDLGREVGAVPGSIWNPAVEGCHWLIQQGALLVKDVNDVLAWCNLQSDWVEQQINSVETEEKVLANWPLLANVGFEPMSVDALAEQTGLSVTDVAEQLVMLEVEGWVIAEAGGYKKVGRR</sequence>
<dbReference type="SUPFAM" id="SSF102405">
    <property type="entry name" value="MCP/YpsA-like"/>
    <property type="match status" value="1"/>
</dbReference>
<comment type="caution">
    <text evidence="4">The sequence shown here is derived from an EMBL/GenBank/DDBJ whole genome shotgun (WGS) entry which is preliminary data.</text>
</comment>
<gene>
    <name evidence="4" type="primary">dprA</name>
    <name evidence="4" type="ORF">CWI84_02730</name>
</gene>